<name>A0A6A5SH80_9PLEO</name>
<dbReference type="GO" id="GO:0003712">
    <property type="term" value="F:transcription coregulator activity"/>
    <property type="evidence" value="ECO:0007669"/>
    <property type="project" value="InterPro"/>
</dbReference>
<dbReference type="PANTHER" id="PTHR21428:SF11">
    <property type="entry name" value="MEDIATOR OF RNA POLYMERASE II TRANSCRIPTION SUBUNIT 7"/>
    <property type="match status" value="1"/>
</dbReference>
<evidence type="ECO:0000256" key="5">
    <source>
        <dbReference type="ARBA" id="ARBA00023015"/>
    </source>
</evidence>
<dbReference type="InterPro" id="IPR009244">
    <property type="entry name" value="Mediatior_Med7"/>
</dbReference>
<evidence type="ECO:0000313" key="11">
    <source>
        <dbReference type="EMBL" id="KAF1938719.1"/>
    </source>
</evidence>
<keyword evidence="7 10" id="KW-0804">Transcription</keyword>
<sequence>MADLQQQLPDDEDLQLSLFPDPPPFYKHFTTGNLARLQKIEKEATNGDDNTNESITVSKPFAAKLSAEQILALPTELRYLIPPEPPADDEDFHVFEVISKAKGTDVFMKDMEFIAKSLEAEDVLPGWTYEQLYPSPDATTQLTSKAASLDRQNYLFRFARSIVLSYISLLGIVAVDPVSEQKNEKLKDILTMVSNMHALINEYRPHQARQTLIWKMEEQVKRKKEEIEGVRKAGGKVREVLEEFARSTGSLVQGTGVEKKDDVVLPEQDRTGDAQRLMWEAMDDILGP</sequence>
<keyword evidence="6 10" id="KW-0010">Activator</keyword>
<evidence type="ECO:0000256" key="6">
    <source>
        <dbReference type="ARBA" id="ARBA00023159"/>
    </source>
</evidence>
<evidence type="ECO:0000256" key="3">
    <source>
        <dbReference type="ARBA" id="ARBA00011837"/>
    </source>
</evidence>
<proteinExistence type="inferred from homology"/>
<evidence type="ECO:0000256" key="10">
    <source>
        <dbReference type="RuleBase" id="RU364060"/>
    </source>
</evidence>
<evidence type="ECO:0000256" key="8">
    <source>
        <dbReference type="ARBA" id="ARBA00023242"/>
    </source>
</evidence>
<gene>
    <name evidence="11" type="ORF">EJ02DRAFT_16353</name>
</gene>
<dbReference type="EMBL" id="ML976097">
    <property type="protein sequence ID" value="KAF1938719.1"/>
    <property type="molecule type" value="Genomic_DNA"/>
</dbReference>
<dbReference type="SUPFAM" id="SSF140718">
    <property type="entry name" value="Mediator hinge subcomplex-like"/>
    <property type="match status" value="1"/>
</dbReference>
<dbReference type="OrthoDB" id="10253553at2759"/>
<evidence type="ECO:0000256" key="9">
    <source>
        <dbReference type="ARBA" id="ARBA00025687"/>
    </source>
</evidence>
<keyword evidence="8 10" id="KW-0539">Nucleus</keyword>
<dbReference type="Gene3D" id="6.10.140.200">
    <property type="match status" value="1"/>
</dbReference>
<evidence type="ECO:0000256" key="7">
    <source>
        <dbReference type="ARBA" id="ARBA00023163"/>
    </source>
</evidence>
<comment type="function">
    <text evidence="9">Component of the Mediator complex, a coactivator involved in the regulated transcription of nearly all RNA polymerase II-dependent genes. Mediator functions as a bridge to convey information from gene-specific regulatory proteins to the basal RNA polymerase II transcription machinery. Mediator is recruited to promoters by direct interactions with regulatory proteins and serves as a scaffold for the assembly of a functional preinitiation complex with RNA polymerase II and the general transcription factors.</text>
</comment>
<comment type="subcellular location">
    <subcellularLocation>
        <location evidence="1 10">Nucleus</location>
    </subcellularLocation>
</comment>
<evidence type="ECO:0000256" key="1">
    <source>
        <dbReference type="ARBA" id="ARBA00004123"/>
    </source>
</evidence>
<dbReference type="InterPro" id="IPR044888">
    <property type="entry name" value="Mediatior_Med7_sf"/>
</dbReference>
<reference evidence="11" key="1">
    <citation type="journal article" date="2020" name="Stud. Mycol.">
        <title>101 Dothideomycetes genomes: a test case for predicting lifestyles and emergence of pathogens.</title>
        <authorList>
            <person name="Haridas S."/>
            <person name="Albert R."/>
            <person name="Binder M."/>
            <person name="Bloem J."/>
            <person name="Labutti K."/>
            <person name="Salamov A."/>
            <person name="Andreopoulos B."/>
            <person name="Baker S."/>
            <person name="Barry K."/>
            <person name="Bills G."/>
            <person name="Bluhm B."/>
            <person name="Cannon C."/>
            <person name="Castanera R."/>
            <person name="Culley D."/>
            <person name="Daum C."/>
            <person name="Ezra D."/>
            <person name="Gonzalez J."/>
            <person name="Henrissat B."/>
            <person name="Kuo A."/>
            <person name="Liang C."/>
            <person name="Lipzen A."/>
            <person name="Lutzoni F."/>
            <person name="Magnuson J."/>
            <person name="Mondo S."/>
            <person name="Nolan M."/>
            <person name="Ohm R."/>
            <person name="Pangilinan J."/>
            <person name="Park H.-J."/>
            <person name="Ramirez L."/>
            <person name="Alfaro M."/>
            <person name="Sun H."/>
            <person name="Tritt A."/>
            <person name="Yoshinaga Y."/>
            <person name="Zwiers L.-H."/>
            <person name="Turgeon B."/>
            <person name="Goodwin S."/>
            <person name="Spatafora J."/>
            <person name="Crous P."/>
            <person name="Grigoriev I."/>
        </authorList>
    </citation>
    <scope>NUCLEOTIDE SEQUENCE</scope>
    <source>
        <strain evidence="11">CBS 161.51</strain>
    </source>
</reference>
<dbReference type="GO" id="GO:0016592">
    <property type="term" value="C:mediator complex"/>
    <property type="evidence" value="ECO:0007669"/>
    <property type="project" value="InterPro"/>
</dbReference>
<evidence type="ECO:0000256" key="2">
    <source>
        <dbReference type="ARBA" id="ARBA00009994"/>
    </source>
</evidence>
<dbReference type="InterPro" id="IPR037212">
    <property type="entry name" value="Med7/Med21-like"/>
</dbReference>
<dbReference type="AlphaFoldDB" id="A0A6A5SH80"/>
<dbReference type="PANTHER" id="PTHR21428">
    <property type="entry name" value="MEDIATOR OF RNA POLYMERASE II TRANSCRIPTION SUBUNIT 7"/>
    <property type="match status" value="1"/>
</dbReference>
<dbReference type="Gene3D" id="6.10.140.1520">
    <property type="match status" value="1"/>
</dbReference>
<keyword evidence="5 10" id="KW-0805">Transcription regulation</keyword>
<protein>
    <recommendedName>
        <fullName evidence="4 10">Mediator of RNA polymerase II transcription subunit 7</fullName>
    </recommendedName>
</protein>
<organism evidence="11 12">
    <name type="scientific">Clathrospora elynae</name>
    <dbReference type="NCBI Taxonomy" id="706981"/>
    <lineage>
        <taxon>Eukaryota</taxon>
        <taxon>Fungi</taxon>
        <taxon>Dikarya</taxon>
        <taxon>Ascomycota</taxon>
        <taxon>Pezizomycotina</taxon>
        <taxon>Dothideomycetes</taxon>
        <taxon>Pleosporomycetidae</taxon>
        <taxon>Pleosporales</taxon>
        <taxon>Diademaceae</taxon>
        <taxon>Clathrospora</taxon>
    </lineage>
</organism>
<dbReference type="GO" id="GO:0070847">
    <property type="term" value="C:core mediator complex"/>
    <property type="evidence" value="ECO:0007669"/>
    <property type="project" value="TreeGrafter"/>
</dbReference>
<dbReference type="Proteomes" id="UP000800038">
    <property type="component" value="Unassembled WGS sequence"/>
</dbReference>
<comment type="subunit">
    <text evidence="3 10">Component of the Mediator complex.</text>
</comment>
<dbReference type="GO" id="GO:0006357">
    <property type="term" value="P:regulation of transcription by RNA polymerase II"/>
    <property type="evidence" value="ECO:0007669"/>
    <property type="project" value="InterPro"/>
</dbReference>
<accession>A0A6A5SH80</accession>
<keyword evidence="12" id="KW-1185">Reference proteome</keyword>
<comment type="similarity">
    <text evidence="2 10">Belongs to the Mediator complex subunit 7 family.</text>
</comment>
<dbReference type="Pfam" id="PF05983">
    <property type="entry name" value="Med7"/>
    <property type="match status" value="1"/>
</dbReference>
<evidence type="ECO:0000313" key="12">
    <source>
        <dbReference type="Proteomes" id="UP000800038"/>
    </source>
</evidence>
<evidence type="ECO:0000256" key="4">
    <source>
        <dbReference type="ARBA" id="ARBA00020631"/>
    </source>
</evidence>